<dbReference type="SUPFAM" id="SSF88723">
    <property type="entry name" value="PIN domain-like"/>
    <property type="match status" value="1"/>
</dbReference>
<organism evidence="2 3">
    <name type="scientific">Tetraodon nigroviridis</name>
    <name type="common">Spotted green pufferfish</name>
    <name type="synonym">Chelonodon nigroviridis</name>
    <dbReference type="NCBI Taxonomy" id="99883"/>
    <lineage>
        <taxon>Eukaryota</taxon>
        <taxon>Metazoa</taxon>
        <taxon>Chordata</taxon>
        <taxon>Craniata</taxon>
        <taxon>Vertebrata</taxon>
        <taxon>Euteleostomi</taxon>
        <taxon>Actinopterygii</taxon>
        <taxon>Neopterygii</taxon>
        <taxon>Teleostei</taxon>
        <taxon>Neoteleostei</taxon>
        <taxon>Acanthomorphata</taxon>
        <taxon>Eupercaria</taxon>
        <taxon>Tetraodontiformes</taxon>
        <taxon>Tetradontoidea</taxon>
        <taxon>Tetraodontidae</taxon>
        <taxon>Tetraodon</taxon>
    </lineage>
</organism>
<dbReference type="InterPro" id="IPR029060">
    <property type="entry name" value="PIN-like_dom_sf"/>
</dbReference>
<evidence type="ECO:0000256" key="1">
    <source>
        <dbReference type="ARBA" id="ARBA00009495"/>
    </source>
</evidence>
<proteinExistence type="inferred from homology"/>
<accession>H3CJW4</accession>
<dbReference type="InterPro" id="IPR026784">
    <property type="entry name" value="Coact_PPARg"/>
</dbReference>
<comment type="similarity">
    <text evidence="1">Belongs to the constitutive coactivator of PPAR-gamma family.</text>
</comment>
<dbReference type="AlphaFoldDB" id="H3CJW4"/>
<reference evidence="2" key="3">
    <citation type="submission" date="2025-09" db="UniProtKB">
        <authorList>
            <consortium name="Ensembl"/>
        </authorList>
    </citation>
    <scope>IDENTIFICATION</scope>
</reference>
<dbReference type="PANTHER" id="PTHR15976:SF17">
    <property type="entry name" value="CONSTITUTIVE COACTIVATOR OF PEROXISOME PROLIFERATOR-ACTIVATED RECEPTOR GAMMA"/>
    <property type="match status" value="1"/>
</dbReference>
<dbReference type="STRING" id="99883.ENSTNIP00000008543"/>
<dbReference type="GeneTree" id="ENSGT00530000063168"/>
<dbReference type="Ensembl" id="ENSTNIT00000008711.1">
    <property type="protein sequence ID" value="ENSTNIP00000008543.1"/>
    <property type="gene ID" value="ENSTNIG00000005821.1"/>
</dbReference>
<dbReference type="PANTHER" id="PTHR15976">
    <property type="entry name" value="CONSTITUTIVE COACTIVATOR OF PEROXISOME PROLIFERATOR-ACTIVATED RECEPTOR GAMMA"/>
    <property type="match status" value="1"/>
</dbReference>
<sequence>MGVRGLQTFMERCCPDACVVVNLREVANQHVSKNQDCPPTLVVDGMACLRHWYRCRDWSCGGQWREYMDALKTWVETFTAAGIRLVFFFDGVVKEQKRPEWVKRRRRVNGEVSKIFHHIKTHKQQPGRQLFCLPSGLATFTSFALRSLGQEVFCTVQEADYEIASYACQHSSLGVLGQDSDFLIYDSAPYFSVEKLRLESLTTILYDRHKLCQSLALVVTQLPLLACLLGNDVVSEEKMHHIRNEAMATYRWFTVFIYSVFVDHFTFVLVSYVMENRVEWINKRAISSPGEKILLHQALLQEDEVVLASVPAFERDESALIPEGLNLSGSQREMLQRGVGSYLLPGQWGHTPAPISAPAFDKHVSPEVLKVLSLPHPCLLRLRACREKHMAAEGFMVYGVVWEGVIECSNTLEDEYEPELVPQALVYKPCRQLIYGLLLLDGKDDTLSDPPAVREWFVYPGNSLQEPDMVHPVPLASAGAKPRLDLLWFGSGPEVAALRLTSFLSIFDCLDYFELYGKVEDSLLVALCLLTYISLQIKSLSEEDLDAYLSQAVCLRRKSVQELQQIKLPWLCSRAVQLGSLYVRGLSHLLGANCASGGPLPKAALMPWHSFDGRLFHLKYLLAHGGVEKAVLLESDVSSSLSLFLSLREKLTEACRKQGRILESRPH</sequence>
<reference evidence="2" key="2">
    <citation type="submission" date="2025-08" db="UniProtKB">
        <authorList>
            <consortium name="Ensembl"/>
        </authorList>
    </citation>
    <scope>IDENTIFICATION</scope>
</reference>
<reference evidence="3" key="1">
    <citation type="journal article" date="2004" name="Nature">
        <title>Genome duplication in the teleost fish Tetraodon nigroviridis reveals the early vertebrate proto-karyotype.</title>
        <authorList>
            <person name="Jaillon O."/>
            <person name="Aury J.-M."/>
            <person name="Brunet F."/>
            <person name="Petit J.-L."/>
            <person name="Stange-Thomann N."/>
            <person name="Mauceli E."/>
            <person name="Bouneau L."/>
            <person name="Fischer C."/>
            <person name="Ozouf-Costaz C."/>
            <person name="Bernot A."/>
            <person name="Nicaud S."/>
            <person name="Jaffe D."/>
            <person name="Fisher S."/>
            <person name="Lutfalla G."/>
            <person name="Dossat C."/>
            <person name="Segurens B."/>
            <person name="Dasilva C."/>
            <person name="Salanoubat M."/>
            <person name="Levy M."/>
            <person name="Boudet N."/>
            <person name="Castellano S."/>
            <person name="Anthouard V."/>
            <person name="Jubin C."/>
            <person name="Castelli V."/>
            <person name="Katinka M."/>
            <person name="Vacherie B."/>
            <person name="Biemont C."/>
            <person name="Skalli Z."/>
            <person name="Cattolico L."/>
            <person name="Poulain J."/>
            <person name="De Berardinis V."/>
            <person name="Cruaud C."/>
            <person name="Duprat S."/>
            <person name="Brottier P."/>
            <person name="Coutanceau J.-P."/>
            <person name="Gouzy J."/>
            <person name="Parra G."/>
            <person name="Lardier G."/>
            <person name="Chapple C."/>
            <person name="McKernan K.J."/>
            <person name="McEwan P."/>
            <person name="Bosak S."/>
            <person name="Kellis M."/>
            <person name="Volff J.-N."/>
            <person name="Guigo R."/>
            <person name="Zody M.C."/>
            <person name="Mesirov J."/>
            <person name="Lindblad-Toh K."/>
            <person name="Birren B."/>
            <person name="Nusbaum C."/>
            <person name="Kahn D."/>
            <person name="Robinson-Rechavi M."/>
            <person name="Laudet V."/>
            <person name="Schachter V."/>
            <person name="Quetier F."/>
            <person name="Saurin W."/>
            <person name="Scarpelli C."/>
            <person name="Wincker P."/>
            <person name="Lander E.S."/>
            <person name="Weissenbach J."/>
            <person name="Roest Crollius H."/>
        </authorList>
    </citation>
    <scope>NUCLEOTIDE SEQUENCE [LARGE SCALE GENOMIC DNA]</scope>
</reference>
<dbReference type="InParanoid" id="H3CJW4"/>
<evidence type="ECO:0000313" key="3">
    <source>
        <dbReference type="Proteomes" id="UP000007303"/>
    </source>
</evidence>
<evidence type="ECO:0000313" key="2">
    <source>
        <dbReference type="Ensembl" id="ENSTNIP00000008543.1"/>
    </source>
</evidence>
<dbReference type="Proteomes" id="UP000007303">
    <property type="component" value="Unassembled WGS sequence"/>
</dbReference>
<protein>
    <submittedName>
        <fullName evidence="2">Uncharacterized protein</fullName>
    </submittedName>
</protein>
<dbReference type="OMA" id="MPWEVFD"/>
<dbReference type="Gene3D" id="3.40.50.1010">
    <property type="entry name" value="5'-nuclease"/>
    <property type="match status" value="1"/>
</dbReference>
<dbReference type="CDD" id="cd18672">
    <property type="entry name" value="PIN_FAM120B-like"/>
    <property type="match status" value="1"/>
</dbReference>
<dbReference type="GO" id="GO:0005634">
    <property type="term" value="C:nucleus"/>
    <property type="evidence" value="ECO:0007669"/>
    <property type="project" value="TreeGrafter"/>
</dbReference>
<name>H3CJW4_TETNG</name>
<keyword evidence="3" id="KW-1185">Reference proteome</keyword>
<dbReference type="HOGENOM" id="CLU_007639_0_0_1"/>